<evidence type="ECO:0000256" key="4">
    <source>
        <dbReference type="ARBA" id="ARBA00060634"/>
    </source>
</evidence>
<dbReference type="AlphaFoldDB" id="A0A7G3G985"/>
<evidence type="ECO:0000256" key="5">
    <source>
        <dbReference type="ARBA" id="ARBA00066788"/>
    </source>
</evidence>
<comment type="similarity">
    <text evidence="1">Belongs to the peptidase C26 family.</text>
</comment>
<dbReference type="Gene3D" id="3.40.50.880">
    <property type="match status" value="1"/>
</dbReference>
<dbReference type="RefSeq" id="WP_130106416.1">
    <property type="nucleotide sequence ID" value="NZ_CP025781.1"/>
</dbReference>
<dbReference type="GO" id="GO:0005829">
    <property type="term" value="C:cytosol"/>
    <property type="evidence" value="ECO:0007669"/>
    <property type="project" value="TreeGrafter"/>
</dbReference>
<comment type="catalytic activity">
    <reaction evidence="2">
        <text>4-(gamma-L-glutamylamino)butanoate + H2O = 4-aminobutanoate + L-glutamate</text>
        <dbReference type="Rhea" id="RHEA:19737"/>
        <dbReference type="ChEBI" id="CHEBI:15377"/>
        <dbReference type="ChEBI" id="CHEBI:29985"/>
        <dbReference type="ChEBI" id="CHEBI:58800"/>
        <dbReference type="ChEBI" id="CHEBI:59888"/>
        <dbReference type="EC" id="3.5.1.94"/>
    </reaction>
</comment>
<reference evidence="6 7" key="1">
    <citation type="submission" date="2018-01" db="EMBL/GenBank/DDBJ databases">
        <title>Genome sequence of Iodobacter sp. strain PCH194 isolated from Indian Trans-Himalaya.</title>
        <authorList>
            <person name="Kumar V."/>
            <person name="Thakur V."/>
            <person name="Kumar S."/>
            <person name="Singh D."/>
        </authorList>
    </citation>
    <scope>NUCLEOTIDE SEQUENCE [LARGE SCALE GENOMIC DNA]</scope>
    <source>
        <strain evidence="6 7">PCH194</strain>
    </source>
</reference>
<dbReference type="InterPro" id="IPR029062">
    <property type="entry name" value="Class_I_gatase-like"/>
</dbReference>
<evidence type="ECO:0000256" key="3">
    <source>
        <dbReference type="ARBA" id="ARBA00055068"/>
    </source>
</evidence>
<evidence type="ECO:0000313" key="7">
    <source>
        <dbReference type="Proteomes" id="UP000515917"/>
    </source>
</evidence>
<dbReference type="InterPro" id="IPR011697">
    <property type="entry name" value="Peptidase_C26"/>
</dbReference>
<keyword evidence="7" id="KW-1185">Reference proteome</keyword>
<name>A0A7G3G985_9NEIS</name>
<protein>
    <recommendedName>
        <fullName evidence="5">gamma-glutamyl-gamma-aminobutyrate hydrolase</fullName>
        <ecNumber evidence="5">3.5.1.94</ecNumber>
    </recommendedName>
</protein>
<evidence type="ECO:0000256" key="2">
    <source>
        <dbReference type="ARBA" id="ARBA00052718"/>
    </source>
</evidence>
<proteinExistence type="inferred from homology"/>
<dbReference type="PROSITE" id="PS51273">
    <property type="entry name" value="GATASE_TYPE_1"/>
    <property type="match status" value="1"/>
</dbReference>
<organism evidence="6 7">
    <name type="scientific">Iodobacter fluviatilis</name>
    <dbReference type="NCBI Taxonomy" id="537"/>
    <lineage>
        <taxon>Bacteria</taxon>
        <taxon>Pseudomonadati</taxon>
        <taxon>Pseudomonadota</taxon>
        <taxon>Betaproteobacteria</taxon>
        <taxon>Neisseriales</taxon>
        <taxon>Chitinibacteraceae</taxon>
        <taxon>Iodobacter</taxon>
    </lineage>
</organism>
<accession>A0A7G3G985</accession>
<dbReference type="Proteomes" id="UP000515917">
    <property type="component" value="Chromosome"/>
</dbReference>
<comment type="function">
    <text evidence="3">Involved in the breakdown of putrescine via hydrolysis of the gamma-glutamyl linkage of gamma-glutamyl-gamma-aminobutyrate.</text>
</comment>
<evidence type="ECO:0000256" key="1">
    <source>
        <dbReference type="ARBA" id="ARBA00011083"/>
    </source>
</evidence>
<evidence type="ECO:0000313" key="6">
    <source>
        <dbReference type="EMBL" id="QBC43851.1"/>
    </source>
</evidence>
<dbReference type="GO" id="GO:0006598">
    <property type="term" value="P:polyamine catabolic process"/>
    <property type="evidence" value="ECO:0007669"/>
    <property type="project" value="TreeGrafter"/>
</dbReference>
<dbReference type="PANTHER" id="PTHR43235:SF1">
    <property type="entry name" value="GLUTAMINE AMIDOTRANSFERASE PB2B2.05-RELATED"/>
    <property type="match status" value="1"/>
</dbReference>
<dbReference type="CDD" id="cd01745">
    <property type="entry name" value="GATase1_2"/>
    <property type="match status" value="1"/>
</dbReference>
<dbReference type="SUPFAM" id="SSF52317">
    <property type="entry name" value="Class I glutamine amidotransferase-like"/>
    <property type="match status" value="1"/>
</dbReference>
<comment type="pathway">
    <text evidence="4">Amine and polyamine degradation; putrescine degradation; 4-aminobutanoate from putrescine: step 4/4.</text>
</comment>
<dbReference type="PANTHER" id="PTHR43235">
    <property type="entry name" value="GLUTAMINE AMIDOTRANSFERASE PB2B2.05-RELATED"/>
    <property type="match status" value="1"/>
</dbReference>
<dbReference type="EC" id="3.5.1.94" evidence="5"/>
<dbReference type="KEGG" id="ifl:C1H71_10015"/>
<sequence>MAQPIIGITCCRWRLKEDGHFFHLVGEKYIQAATAAGGLPLLIPALGETSQLEQILSSIDGLLLTGSQSNIEPRHYQGQVLADDFNDPQRDATTLPLIREAVKLGVPVLGICRGAQEVNVAFGGTLEQAVHQQAGKLDHREQGGSLDEMYGPAHEIELVPGGLLHQLYGQTSARVNSLHHQGVATLGAGLQIEAIAPDGLIEAFSVSHATSFALAVQWHPEWKFQDNPLSMVMLAGFAAACTQRQLSTRKR</sequence>
<gene>
    <name evidence="6" type="ORF">C1H71_10015</name>
</gene>
<dbReference type="GO" id="GO:0033969">
    <property type="term" value="F:gamma-glutamyl-gamma-aminobutyrate hydrolase activity"/>
    <property type="evidence" value="ECO:0007669"/>
    <property type="project" value="UniProtKB-EC"/>
</dbReference>
<dbReference type="Pfam" id="PF07722">
    <property type="entry name" value="Peptidase_C26"/>
    <property type="match status" value="1"/>
</dbReference>
<dbReference type="InterPro" id="IPR044668">
    <property type="entry name" value="PuuD-like"/>
</dbReference>
<dbReference type="EMBL" id="CP025781">
    <property type="protein sequence ID" value="QBC43851.1"/>
    <property type="molecule type" value="Genomic_DNA"/>
</dbReference>
<dbReference type="FunFam" id="3.40.50.880:FF:000030">
    <property type="entry name" value="Gamma-glutamyl-gamma-aminobutyrate hydrolase PuuD"/>
    <property type="match status" value="1"/>
</dbReference>